<evidence type="ECO:0000259" key="12">
    <source>
        <dbReference type="PROSITE" id="PS50885"/>
    </source>
</evidence>
<dbReference type="Proteomes" id="UP000598467">
    <property type="component" value="Unassembled WGS sequence"/>
</dbReference>
<dbReference type="SMART" id="SM00387">
    <property type="entry name" value="HATPase_c"/>
    <property type="match status" value="1"/>
</dbReference>
<keyword evidence="9" id="KW-0902">Two-component regulatory system</keyword>
<protein>
    <recommendedName>
        <fullName evidence="3">histidine kinase</fullName>
        <ecNumber evidence="3">2.7.13.3</ecNumber>
    </recommendedName>
</protein>
<accession>A0A926S699</accession>
<keyword evidence="6" id="KW-0812">Transmembrane</keyword>
<dbReference type="InterPro" id="IPR005467">
    <property type="entry name" value="His_kinase_dom"/>
</dbReference>
<dbReference type="EC" id="2.7.13.3" evidence="3"/>
<dbReference type="InterPro" id="IPR004358">
    <property type="entry name" value="Sig_transdc_His_kin-like_C"/>
</dbReference>
<comment type="subcellular location">
    <subcellularLocation>
        <location evidence="2">Membrane</location>
    </subcellularLocation>
</comment>
<dbReference type="InterPro" id="IPR036890">
    <property type="entry name" value="HATPase_C_sf"/>
</dbReference>
<keyword evidence="4" id="KW-0597">Phosphoprotein</keyword>
<dbReference type="InterPro" id="IPR003661">
    <property type="entry name" value="HisK_dim/P_dom"/>
</dbReference>
<evidence type="ECO:0000256" key="3">
    <source>
        <dbReference type="ARBA" id="ARBA00012438"/>
    </source>
</evidence>
<dbReference type="InterPro" id="IPR003660">
    <property type="entry name" value="HAMP_dom"/>
</dbReference>
<dbReference type="SMART" id="SM00388">
    <property type="entry name" value="HisKA"/>
    <property type="match status" value="1"/>
</dbReference>
<evidence type="ECO:0000313" key="13">
    <source>
        <dbReference type="EMBL" id="MBD1546262.1"/>
    </source>
</evidence>
<evidence type="ECO:0000256" key="4">
    <source>
        <dbReference type="ARBA" id="ARBA00022553"/>
    </source>
</evidence>
<keyword evidence="7 13" id="KW-0418">Kinase</keyword>
<keyword evidence="5" id="KW-0808">Transferase</keyword>
<dbReference type="PANTHER" id="PTHR45436">
    <property type="entry name" value="SENSOR HISTIDINE KINASE YKOH"/>
    <property type="match status" value="1"/>
</dbReference>
<dbReference type="GO" id="GO:0005886">
    <property type="term" value="C:plasma membrane"/>
    <property type="evidence" value="ECO:0007669"/>
    <property type="project" value="TreeGrafter"/>
</dbReference>
<feature type="domain" description="HAMP" evidence="12">
    <location>
        <begin position="161"/>
        <end position="214"/>
    </location>
</feature>
<comment type="caution">
    <text evidence="13">The sequence shown here is derived from an EMBL/GenBank/DDBJ whole genome shotgun (WGS) entry which is preliminary data.</text>
</comment>
<gene>
    <name evidence="13" type="ORF">HK439_08315</name>
</gene>
<feature type="domain" description="Histidine kinase" evidence="11">
    <location>
        <begin position="222"/>
        <end position="435"/>
    </location>
</feature>
<dbReference type="PANTHER" id="PTHR45436:SF8">
    <property type="entry name" value="HISTIDINE KINASE"/>
    <property type="match status" value="1"/>
</dbReference>
<proteinExistence type="predicted"/>
<keyword evidence="8" id="KW-1133">Transmembrane helix</keyword>
<dbReference type="InterPro" id="IPR050428">
    <property type="entry name" value="TCS_sensor_his_kinase"/>
</dbReference>
<dbReference type="PROSITE" id="PS50109">
    <property type="entry name" value="HIS_KIN"/>
    <property type="match status" value="1"/>
</dbReference>
<dbReference type="InterPro" id="IPR036097">
    <property type="entry name" value="HisK_dim/P_sf"/>
</dbReference>
<reference evidence="13" key="1">
    <citation type="submission" date="2020-05" db="EMBL/GenBank/DDBJ databases">
        <title>Identification of trans-AT polyketide cluster in two marine bacteria, producers of a novel glutaramide-containing polyketide sesbanimide D and analogs.</title>
        <authorList>
            <person name="Kacar D."/>
            <person name="Rodriguez P."/>
            <person name="Canedo L."/>
            <person name="Gonzalez E."/>
            <person name="Galan B."/>
            <person name="De La Calle F."/>
            <person name="Garcia J.L."/>
        </authorList>
    </citation>
    <scope>NUCLEOTIDE SEQUENCE</scope>
    <source>
        <strain evidence="13">PHM038</strain>
    </source>
</reference>
<keyword evidence="10" id="KW-0472">Membrane</keyword>
<evidence type="ECO:0000256" key="8">
    <source>
        <dbReference type="ARBA" id="ARBA00022989"/>
    </source>
</evidence>
<comment type="catalytic activity">
    <reaction evidence="1">
        <text>ATP + protein L-histidine = ADP + protein N-phospho-L-histidine.</text>
        <dbReference type="EC" id="2.7.13.3"/>
    </reaction>
</comment>
<dbReference type="GO" id="GO:0000155">
    <property type="term" value="F:phosphorelay sensor kinase activity"/>
    <property type="evidence" value="ECO:0007669"/>
    <property type="project" value="InterPro"/>
</dbReference>
<dbReference type="EMBL" id="JABFCZ010000008">
    <property type="protein sequence ID" value="MBD1546262.1"/>
    <property type="molecule type" value="Genomic_DNA"/>
</dbReference>
<dbReference type="PROSITE" id="PS50885">
    <property type="entry name" value="HAMP"/>
    <property type="match status" value="1"/>
</dbReference>
<dbReference type="PRINTS" id="PR00344">
    <property type="entry name" value="BCTRLSENSOR"/>
</dbReference>
<dbReference type="AlphaFoldDB" id="A0A926S699"/>
<evidence type="ECO:0000256" key="9">
    <source>
        <dbReference type="ARBA" id="ARBA00023012"/>
    </source>
</evidence>
<evidence type="ECO:0000256" key="6">
    <source>
        <dbReference type="ARBA" id="ARBA00022692"/>
    </source>
</evidence>
<evidence type="ECO:0000256" key="1">
    <source>
        <dbReference type="ARBA" id="ARBA00000085"/>
    </source>
</evidence>
<evidence type="ECO:0000259" key="11">
    <source>
        <dbReference type="PROSITE" id="PS50109"/>
    </source>
</evidence>
<dbReference type="Gene3D" id="3.30.565.10">
    <property type="entry name" value="Histidine kinase-like ATPase, C-terminal domain"/>
    <property type="match status" value="1"/>
</dbReference>
<evidence type="ECO:0000313" key="14">
    <source>
        <dbReference type="Proteomes" id="UP000598467"/>
    </source>
</evidence>
<dbReference type="Gene3D" id="6.10.340.10">
    <property type="match status" value="1"/>
</dbReference>
<sequence>MSLAIFLVAATLAATAAFLVIRQELEKRHAVHADQEFRLMAQVYEKEGLTGLAETINTHIDATAGRDKVYRLEDASGRSLAGNFSVSASLPSSGEVSSARLGFDDDFTYFIRSGTLGDLKLAVGISAEDVSEVEEVFIDGVMWGSLLLAAISIAGSFALSMQSDRRIAGIESALQQVNDGHLDVRIPKSGKDDDIDRIATMIDKTIAALGANVETNRQISSDIAHDLKTPLNRVRIDIESAIELQQKNQPVIAELEAIEGEVGNILSTFDALLRIAQIESGARKERFESLDLAKVIEPMAEFYSAYADECGAVLECKIQDGLPPIQGDKELLTQLLANLFENAFKHGGEGLKLECQTRVTEHAVVVEICDNGPGIPAEERENVLRRLYRLDKSRSKPGSGLGLSMVKAISDLHDAKLSLGDHHPGLTVKIEFPTT</sequence>
<dbReference type="Pfam" id="PF02518">
    <property type="entry name" value="HATPase_c"/>
    <property type="match status" value="1"/>
</dbReference>
<evidence type="ECO:0000256" key="7">
    <source>
        <dbReference type="ARBA" id="ARBA00022777"/>
    </source>
</evidence>
<evidence type="ECO:0000256" key="10">
    <source>
        <dbReference type="ARBA" id="ARBA00023136"/>
    </source>
</evidence>
<dbReference type="RefSeq" id="WP_190290937.1">
    <property type="nucleotide sequence ID" value="NZ_JABFCZ010000008.1"/>
</dbReference>
<dbReference type="Gene3D" id="1.10.287.130">
    <property type="match status" value="1"/>
</dbReference>
<name>A0A926S699_9HYPH</name>
<evidence type="ECO:0000256" key="5">
    <source>
        <dbReference type="ARBA" id="ARBA00022679"/>
    </source>
</evidence>
<evidence type="ECO:0000256" key="2">
    <source>
        <dbReference type="ARBA" id="ARBA00004370"/>
    </source>
</evidence>
<dbReference type="InterPro" id="IPR003594">
    <property type="entry name" value="HATPase_dom"/>
</dbReference>
<dbReference type="CDD" id="cd00082">
    <property type="entry name" value="HisKA"/>
    <property type="match status" value="1"/>
</dbReference>
<dbReference type="SUPFAM" id="SSF55874">
    <property type="entry name" value="ATPase domain of HSP90 chaperone/DNA topoisomerase II/histidine kinase"/>
    <property type="match status" value="1"/>
</dbReference>
<dbReference type="SUPFAM" id="SSF47384">
    <property type="entry name" value="Homodimeric domain of signal transducing histidine kinase"/>
    <property type="match status" value="1"/>
</dbReference>
<organism evidence="13 14">
    <name type="scientific">Roseibium aggregatum</name>
    <dbReference type="NCBI Taxonomy" id="187304"/>
    <lineage>
        <taxon>Bacteria</taxon>
        <taxon>Pseudomonadati</taxon>
        <taxon>Pseudomonadota</taxon>
        <taxon>Alphaproteobacteria</taxon>
        <taxon>Hyphomicrobiales</taxon>
        <taxon>Stappiaceae</taxon>
        <taxon>Roseibium</taxon>
    </lineage>
</organism>